<accession>A0A1E3P640</accession>
<dbReference type="RefSeq" id="XP_019040108.1">
    <property type="nucleotide sequence ID" value="XM_019181457.1"/>
</dbReference>
<evidence type="ECO:0000313" key="5">
    <source>
        <dbReference type="EMBL" id="ODQ60901.1"/>
    </source>
</evidence>
<dbReference type="Gene3D" id="3.30.70.330">
    <property type="match status" value="3"/>
</dbReference>
<dbReference type="GO" id="GO:0005737">
    <property type="term" value="C:cytoplasm"/>
    <property type="evidence" value="ECO:0007669"/>
    <property type="project" value="TreeGrafter"/>
</dbReference>
<dbReference type="SUPFAM" id="SSF54928">
    <property type="entry name" value="RNA-binding domain, RBD"/>
    <property type="match status" value="2"/>
</dbReference>
<dbReference type="SMART" id="SM00360">
    <property type="entry name" value="RRM"/>
    <property type="match status" value="3"/>
</dbReference>
<dbReference type="FunFam" id="3.30.70.330:FF:000362">
    <property type="entry name" value="GBP2p Poly(A+) RNA-binding protein"/>
    <property type="match status" value="1"/>
</dbReference>
<dbReference type="PROSITE" id="PS50102">
    <property type="entry name" value="RRM"/>
    <property type="match status" value="3"/>
</dbReference>
<organism evidence="5 6">
    <name type="scientific">Wickerhamomyces anomalus (strain ATCC 58044 / CBS 1984 / NCYC 433 / NRRL Y-366-8)</name>
    <name type="common">Yeast</name>
    <name type="synonym">Hansenula anomala</name>
    <dbReference type="NCBI Taxonomy" id="683960"/>
    <lineage>
        <taxon>Eukaryota</taxon>
        <taxon>Fungi</taxon>
        <taxon>Dikarya</taxon>
        <taxon>Ascomycota</taxon>
        <taxon>Saccharomycotina</taxon>
        <taxon>Saccharomycetes</taxon>
        <taxon>Phaffomycetales</taxon>
        <taxon>Wickerhamomycetaceae</taxon>
        <taxon>Wickerhamomyces</taxon>
    </lineage>
</organism>
<dbReference type="EMBL" id="KV454209">
    <property type="protein sequence ID" value="ODQ60901.1"/>
    <property type="molecule type" value="Genomic_DNA"/>
</dbReference>
<dbReference type="CDD" id="cd21605">
    <property type="entry name" value="RRM1_HRB1_GBP2"/>
    <property type="match status" value="1"/>
</dbReference>
<dbReference type="STRING" id="683960.A0A1E3P640"/>
<dbReference type="InterPro" id="IPR050374">
    <property type="entry name" value="RRT5_SRSF_SR"/>
</dbReference>
<dbReference type="Pfam" id="PF00076">
    <property type="entry name" value="RRM_1"/>
    <property type="match status" value="3"/>
</dbReference>
<evidence type="ECO:0000259" key="4">
    <source>
        <dbReference type="PROSITE" id="PS50102"/>
    </source>
</evidence>
<dbReference type="InterPro" id="IPR000504">
    <property type="entry name" value="RRM_dom"/>
</dbReference>
<feature type="domain" description="RRM" evidence="4">
    <location>
        <begin position="135"/>
        <end position="212"/>
    </location>
</feature>
<dbReference type="InterPro" id="IPR035979">
    <property type="entry name" value="RBD_domain_sf"/>
</dbReference>
<dbReference type="PANTHER" id="PTHR23003:SF3">
    <property type="entry name" value="FI21236P1-RELATED"/>
    <property type="match status" value="1"/>
</dbReference>
<gene>
    <name evidence="5" type="ORF">WICANDRAFT_28177</name>
</gene>
<dbReference type="PANTHER" id="PTHR23003">
    <property type="entry name" value="RNA RECOGNITION MOTIF RRM DOMAIN CONTAINING PROTEIN"/>
    <property type="match status" value="1"/>
</dbReference>
<feature type="region of interest" description="Disordered" evidence="3">
    <location>
        <begin position="96"/>
        <end position="128"/>
    </location>
</feature>
<feature type="domain" description="RRM" evidence="4">
    <location>
        <begin position="246"/>
        <end position="323"/>
    </location>
</feature>
<keyword evidence="1 2" id="KW-0694">RNA-binding</keyword>
<feature type="region of interest" description="Disordered" evidence="3">
    <location>
        <begin position="1"/>
        <end position="23"/>
    </location>
</feature>
<evidence type="ECO:0000313" key="6">
    <source>
        <dbReference type="Proteomes" id="UP000094112"/>
    </source>
</evidence>
<feature type="compositionally biased region" description="Basic and acidic residues" evidence="3">
    <location>
        <begin position="1"/>
        <end position="11"/>
    </location>
</feature>
<evidence type="ECO:0000256" key="3">
    <source>
        <dbReference type="SAM" id="MobiDB-lite"/>
    </source>
</evidence>
<reference evidence="5 6" key="1">
    <citation type="journal article" date="2016" name="Proc. Natl. Acad. Sci. U.S.A.">
        <title>Comparative genomics of biotechnologically important yeasts.</title>
        <authorList>
            <person name="Riley R."/>
            <person name="Haridas S."/>
            <person name="Wolfe K.H."/>
            <person name="Lopes M.R."/>
            <person name="Hittinger C.T."/>
            <person name="Goeker M."/>
            <person name="Salamov A.A."/>
            <person name="Wisecaver J.H."/>
            <person name="Long T.M."/>
            <person name="Calvey C.H."/>
            <person name="Aerts A.L."/>
            <person name="Barry K.W."/>
            <person name="Choi C."/>
            <person name="Clum A."/>
            <person name="Coughlan A.Y."/>
            <person name="Deshpande S."/>
            <person name="Douglass A.P."/>
            <person name="Hanson S.J."/>
            <person name="Klenk H.-P."/>
            <person name="LaButti K.M."/>
            <person name="Lapidus A."/>
            <person name="Lindquist E.A."/>
            <person name="Lipzen A.M."/>
            <person name="Meier-Kolthoff J.P."/>
            <person name="Ohm R.A."/>
            <person name="Otillar R.P."/>
            <person name="Pangilinan J.L."/>
            <person name="Peng Y."/>
            <person name="Rokas A."/>
            <person name="Rosa C.A."/>
            <person name="Scheuner C."/>
            <person name="Sibirny A.A."/>
            <person name="Slot J.C."/>
            <person name="Stielow J.B."/>
            <person name="Sun H."/>
            <person name="Kurtzman C.P."/>
            <person name="Blackwell M."/>
            <person name="Grigoriev I.V."/>
            <person name="Jeffries T.W."/>
        </authorList>
    </citation>
    <scope>NUCLEOTIDE SEQUENCE [LARGE SCALE GENOMIC DNA]</scope>
    <source>
        <strain evidence="6">ATCC 58044 / CBS 1984 / NCYC 433 / NRRL Y-366-8</strain>
    </source>
</reference>
<dbReference type="Proteomes" id="UP000094112">
    <property type="component" value="Unassembled WGS sequence"/>
</dbReference>
<evidence type="ECO:0000256" key="1">
    <source>
        <dbReference type="ARBA" id="ARBA00022884"/>
    </source>
</evidence>
<dbReference type="InterPro" id="IPR012677">
    <property type="entry name" value="Nucleotide-bd_a/b_plait_sf"/>
</dbReference>
<feature type="non-terminal residue" evidence="5">
    <location>
        <position position="1"/>
    </location>
</feature>
<dbReference type="OrthoDB" id="3978355at2759"/>
<proteinExistence type="predicted"/>
<dbReference type="GO" id="GO:0003729">
    <property type="term" value="F:mRNA binding"/>
    <property type="evidence" value="ECO:0007669"/>
    <property type="project" value="TreeGrafter"/>
</dbReference>
<dbReference type="GeneID" id="30198703"/>
<dbReference type="AlphaFoldDB" id="A0A1E3P640"/>
<dbReference type="GO" id="GO:0005634">
    <property type="term" value="C:nucleus"/>
    <property type="evidence" value="ECO:0007669"/>
    <property type="project" value="TreeGrafter"/>
</dbReference>
<dbReference type="GO" id="GO:1990904">
    <property type="term" value="C:ribonucleoprotein complex"/>
    <property type="evidence" value="ECO:0007669"/>
    <property type="project" value="TreeGrafter"/>
</dbReference>
<feature type="compositionally biased region" description="Basic and acidic residues" evidence="3">
    <location>
        <begin position="109"/>
        <end position="128"/>
    </location>
</feature>
<name>A0A1E3P640_WICAA</name>
<evidence type="ECO:0000256" key="2">
    <source>
        <dbReference type="PROSITE-ProRule" id="PRU00176"/>
    </source>
</evidence>
<feature type="domain" description="RRM" evidence="4">
    <location>
        <begin position="27"/>
        <end position="103"/>
    </location>
</feature>
<protein>
    <recommendedName>
        <fullName evidence="4">RRM domain-containing protein</fullName>
    </recommendedName>
</protein>
<sequence>GRGGYRSEGRFGDSQAPHSKSDRNYENSIFVGNLPFDCDWSQLKDHFQGVGNVIRADIVTQNGRPRGMGTVEFSSKAEVERAISQFDHTPFLDRDIFVRQDNPPPSSNGRRDRYSDRGYGRDFGGRDDRPQHKGYEVFVANLPFSINWQALKDIFRECGTIIHADVRLDNYGRSRGFGIVSFENKEDVDNAIKRFNGYEVEGRALDVHEGKNNAALNEGSSFTERPSSVVNSQFTEGVVGNGERNGTIFVENLPFATSNQDLLDLFDTVAQVDTAEIKFDSTGRPSGSAVVKFGNEESAEAAIEKLNGYTYGGRELNITFAKLP</sequence>
<keyword evidence="6" id="KW-1185">Reference proteome</keyword>